<dbReference type="Pfam" id="PF03959">
    <property type="entry name" value="FSH1"/>
    <property type="match status" value="1"/>
</dbReference>
<evidence type="ECO:0000256" key="1">
    <source>
        <dbReference type="ARBA" id="ARBA00022801"/>
    </source>
</evidence>
<dbReference type="PANTHER" id="PTHR48070:SF6">
    <property type="entry name" value="ESTERASE OVCA2"/>
    <property type="match status" value="1"/>
</dbReference>
<dbReference type="InterPro" id="IPR050593">
    <property type="entry name" value="LovG"/>
</dbReference>
<evidence type="ECO:0000313" key="4">
    <source>
        <dbReference type="Proteomes" id="UP001195914"/>
    </source>
</evidence>
<reference evidence="3" key="1">
    <citation type="journal article" date="2014" name="Nucleic Acids Res.">
        <title>The evolutionary dynamics of variant antigen genes in Babesia reveal a history of genomic innovation underlying host-parasite interaction.</title>
        <authorList>
            <person name="Jackson A.P."/>
            <person name="Otto T.D."/>
            <person name="Darby A."/>
            <person name="Ramaprasad A."/>
            <person name="Xia D."/>
            <person name="Echaide I.E."/>
            <person name="Farber M."/>
            <person name="Gahlot S."/>
            <person name="Gamble J."/>
            <person name="Gupta D."/>
            <person name="Gupta Y."/>
            <person name="Jackson L."/>
            <person name="Malandrin L."/>
            <person name="Malas T.B."/>
            <person name="Moussa E."/>
            <person name="Nair M."/>
            <person name="Reid A.J."/>
            <person name="Sanders M."/>
            <person name="Sharma J."/>
            <person name="Tracey A."/>
            <person name="Quail M.A."/>
            <person name="Weir W."/>
            <person name="Wastling J.M."/>
            <person name="Hall N."/>
            <person name="Willadsen P."/>
            <person name="Lingelbach K."/>
            <person name="Shiels B."/>
            <person name="Tait A."/>
            <person name="Berriman M."/>
            <person name="Allred D.R."/>
            <person name="Pain A."/>
        </authorList>
    </citation>
    <scope>NUCLEOTIDE SEQUENCE</scope>
    <source>
        <strain evidence="3">1802A</strain>
    </source>
</reference>
<proteinExistence type="predicted"/>
<dbReference type="GO" id="GO:0005737">
    <property type="term" value="C:cytoplasm"/>
    <property type="evidence" value="ECO:0007669"/>
    <property type="project" value="TreeGrafter"/>
</dbReference>
<organism evidence="3 4">
    <name type="scientific">Babesia divergens</name>
    <dbReference type="NCBI Taxonomy" id="32595"/>
    <lineage>
        <taxon>Eukaryota</taxon>
        <taxon>Sar</taxon>
        <taxon>Alveolata</taxon>
        <taxon>Apicomplexa</taxon>
        <taxon>Aconoidasida</taxon>
        <taxon>Piroplasmida</taxon>
        <taxon>Babesiidae</taxon>
        <taxon>Babesia</taxon>
    </lineage>
</organism>
<dbReference type="PANTHER" id="PTHR48070">
    <property type="entry name" value="ESTERASE OVCA2"/>
    <property type="match status" value="1"/>
</dbReference>
<dbReference type="Gene3D" id="3.40.50.1820">
    <property type="entry name" value="alpha/beta hydrolase"/>
    <property type="match status" value="1"/>
</dbReference>
<feature type="domain" description="Serine hydrolase" evidence="2">
    <location>
        <begin position="10"/>
        <end position="234"/>
    </location>
</feature>
<dbReference type="InterPro" id="IPR029058">
    <property type="entry name" value="AB_hydrolase_fold"/>
</dbReference>
<keyword evidence="1" id="KW-0378">Hydrolase</keyword>
<accession>A0AAD9GG92</accession>
<dbReference type="AlphaFoldDB" id="A0AAD9GG92"/>
<dbReference type="EMBL" id="JAHBMH010000033">
    <property type="protein sequence ID" value="KAK1937638.1"/>
    <property type="molecule type" value="Genomic_DNA"/>
</dbReference>
<protein>
    <recommendedName>
        <fullName evidence="2">Serine hydrolase domain-containing protein</fullName>
    </recommendedName>
</protein>
<dbReference type="InterPro" id="IPR005645">
    <property type="entry name" value="FSH-like_dom"/>
</dbReference>
<dbReference type="GO" id="GO:0005634">
    <property type="term" value="C:nucleus"/>
    <property type="evidence" value="ECO:0007669"/>
    <property type="project" value="TreeGrafter"/>
</dbReference>
<gene>
    <name evidence="3" type="ORF">X943_003526</name>
</gene>
<comment type="caution">
    <text evidence="3">The sequence shown here is derived from an EMBL/GenBank/DDBJ whole genome shotgun (WGS) entry which is preliminary data.</text>
</comment>
<dbReference type="Proteomes" id="UP001195914">
    <property type="component" value="Unassembled WGS sequence"/>
</dbReference>
<name>A0AAD9GG92_BABDI</name>
<evidence type="ECO:0000259" key="2">
    <source>
        <dbReference type="Pfam" id="PF03959"/>
    </source>
</evidence>
<evidence type="ECO:0000313" key="3">
    <source>
        <dbReference type="EMBL" id="KAK1937638.1"/>
    </source>
</evidence>
<reference evidence="3" key="2">
    <citation type="submission" date="2021-05" db="EMBL/GenBank/DDBJ databases">
        <authorList>
            <person name="Pain A."/>
        </authorList>
    </citation>
    <scope>NUCLEOTIDE SEQUENCE</scope>
    <source>
        <strain evidence="3">1802A</strain>
    </source>
</reference>
<dbReference type="SUPFAM" id="SSF53474">
    <property type="entry name" value="alpha/beta-Hydrolases"/>
    <property type="match status" value="1"/>
</dbReference>
<dbReference type="GO" id="GO:0016787">
    <property type="term" value="F:hydrolase activity"/>
    <property type="evidence" value="ECO:0007669"/>
    <property type="project" value="UniProtKB-KW"/>
</dbReference>
<keyword evidence="4" id="KW-1185">Reference proteome</keyword>
<sequence>MAASHSARRRLKVVFLHGFTQTDERLRLKTLAFKTTCSNYLDIKYVCSPHVLKEPPAYFDDERSGKDDDQIRAMEEAAKEDYVKQYGVKESYGNTWYYTGKLGDYSAQIKSAEVIGLDESLKVIYDACKEHQADGIMGFSLGGLMTTIATQKALHDESVGWKPKFCVLFSAPVVGNENVRKLLDQAGKIDIPSLHMISENDTIVKPERSYQLLKYFTEPRVKYHKAGHAVPHTEAKEVYQKFFTRLLDDTL</sequence>